<evidence type="ECO:0000313" key="2">
    <source>
        <dbReference type="EMBL" id="PUU82839.1"/>
    </source>
</evidence>
<dbReference type="Proteomes" id="UP000244722">
    <property type="component" value="Unassembled WGS sequence"/>
</dbReference>
<comment type="caution">
    <text evidence="2">The sequence shown here is derived from an EMBL/GenBank/DDBJ whole genome shotgun (WGS) entry which is preliminary data.</text>
</comment>
<sequence>MATQDTLLIAATKKFVKDYMSKYDSSHNYQHIERVLAQSLAILHATQASSPETHHNENLVILLALLHDVGDRKYSPVTATTSSTAGPAEDFLLSAGASSNLASLLQKLINNVSYSHEQANPQRVAELVKEYPELAIVQDADRLDAIGAVGIGRTFTFGAAKDQEGGMGAVVRHFDEKLLKLADGMKTVEGRRVAKERGERVRAFREWWREEVGE</sequence>
<organism evidence="2 3">
    <name type="scientific">Tuber borchii</name>
    <name type="common">White truffle</name>
    <dbReference type="NCBI Taxonomy" id="42251"/>
    <lineage>
        <taxon>Eukaryota</taxon>
        <taxon>Fungi</taxon>
        <taxon>Dikarya</taxon>
        <taxon>Ascomycota</taxon>
        <taxon>Pezizomycotina</taxon>
        <taxon>Pezizomycetes</taxon>
        <taxon>Pezizales</taxon>
        <taxon>Tuberaceae</taxon>
        <taxon>Tuber</taxon>
    </lineage>
</organism>
<dbReference type="InterPro" id="IPR006674">
    <property type="entry name" value="HD_domain"/>
</dbReference>
<dbReference type="OrthoDB" id="16547at2759"/>
<protein>
    <recommendedName>
        <fullName evidence="1">HD/PDEase domain-containing protein</fullName>
    </recommendedName>
</protein>
<dbReference type="Gene3D" id="1.10.3210.50">
    <property type="match status" value="1"/>
</dbReference>
<dbReference type="InterPro" id="IPR003607">
    <property type="entry name" value="HD/PDEase_dom"/>
</dbReference>
<dbReference type="AlphaFoldDB" id="A0A2T7A525"/>
<dbReference type="CDD" id="cd00077">
    <property type="entry name" value="HDc"/>
    <property type="match status" value="1"/>
</dbReference>
<name>A0A2T7A525_TUBBO</name>
<evidence type="ECO:0000313" key="3">
    <source>
        <dbReference type="Proteomes" id="UP000244722"/>
    </source>
</evidence>
<dbReference type="STRING" id="42251.A0A2T7A525"/>
<reference evidence="2 3" key="1">
    <citation type="submission" date="2017-04" db="EMBL/GenBank/DDBJ databases">
        <title>Draft genome sequence of Tuber borchii Vittad., a whitish edible truffle.</title>
        <authorList>
            <consortium name="DOE Joint Genome Institute"/>
            <person name="Murat C."/>
            <person name="Kuo A."/>
            <person name="Barry K.W."/>
            <person name="Clum A."/>
            <person name="Dockter R.B."/>
            <person name="Fauchery L."/>
            <person name="Iotti M."/>
            <person name="Kohler A."/>
            <person name="Labutti K."/>
            <person name="Lindquist E.A."/>
            <person name="Lipzen A."/>
            <person name="Ohm R.A."/>
            <person name="Wang M."/>
            <person name="Grigoriev I.V."/>
            <person name="Zambonelli A."/>
            <person name="Martin F.M."/>
        </authorList>
    </citation>
    <scope>NUCLEOTIDE SEQUENCE [LARGE SCALE GENOMIC DNA]</scope>
    <source>
        <strain evidence="2 3">Tbo3840</strain>
    </source>
</reference>
<keyword evidence="3" id="KW-1185">Reference proteome</keyword>
<dbReference type="Pfam" id="PF01966">
    <property type="entry name" value="HD"/>
    <property type="match status" value="1"/>
</dbReference>
<evidence type="ECO:0000259" key="1">
    <source>
        <dbReference type="SMART" id="SM00471"/>
    </source>
</evidence>
<accession>A0A2T7A525</accession>
<gene>
    <name evidence="2" type="ORF">B9Z19DRAFT_1074075</name>
</gene>
<dbReference type="PANTHER" id="PTHR33594">
    <property type="entry name" value="SUPERFAMILY HYDROLASE, PUTATIVE (AFU_ORTHOLOGUE AFUA_1G03035)-RELATED"/>
    <property type="match status" value="1"/>
</dbReference>
<dbReference type="SUPFAM" id="SSF109604">
    <property type="entry name" value="HD-domain/PDEase-like"/>
    <property type="match status" value="1"/>
</dbReference>
<dbReference type="PANTHER" id="PTHR33594:SF1">
    <property type="entry name" value="HD_PDEASE DOMAIN-CONTAINING PROTEIN"/>
    <property type="match status" value="1"/>
</dbReference>
<dbReference type="SMART" id="SM00471">
    <property type="entry name" value="HDc"/>
    <property type="match status" value="1"/>
</dbReference>
<dbReference type="EMBL" id="NESQ01000021">
    <property type="protein sequence ID" value="PUU82839.1"/>
    <property type="molecule type" value="Genomic_DNA"/>
</dbReference>
<feature type="domain" description="HD/PDEase" evidence="1">
    <location>
        <begin position="24"/>
        <end position="155"/>
    </location>
</feature>
<proteinExistence type="predicted"/>